<organism evidence="4 5">
    <name type="scientific">Thalassospira profundimaris</name>
    <dbReference type="NCBI Taxonomy" id="502049"/>
    <lineage>
        <taxon>Bacteria</taxon>
        <taxon>Pseudomonadati</taxon>
        <taxon>Pseudomonadota</taxon>
        <taxon>Alphaproteobacteria</taxon>
        <taxon>Rhodospirillales</taxon>
        <taxon>Thalassospiraceae</taxon>
        <taxon>Thalassospira</taxon>
    </lineage>
</organism>
<accession>A0A367VIG3</accession>
<dbReference type="SUPFAM" id="SSF53041">
    <property type="entry name" value="Resolvase-like"/>
    <property type="match status" value="1"/>
</dbReference>
<dbReference type="AlphaFoldDB" id="A0A367VIG3"/>
<dbReference type="InterPro" id="IPR036162">
    <property type="entry name" value="Resolvase-like_N_sf"/>
</dbReference>
<feature type="domain" description="Resolvase/invertase-type recombinase catalytic" evidence="3">
    <location>
        <begin position="3"/>
        <end position="143"/>
    </location>
</feature>
<evidence type="ECO:0000256" key="2">
    <source>
        <dbReference type="ARBA" id="ARBA00023172"/>
    </source>
</evidence>
<dbReference type="Pfam" id="PF00239">
    <property type="entry name" value="Resolvase"/>
    <property type="match status" value="1"/>
</dbReference>
<comment type="caution">
    <text evidence="4">The sequence shown here is derived from an EMBL/GenBank/DDBJ whole genome shotgun (WGS) entry which is preliminary data.</text>
</comment>
<dbReference type="GO" id="GO:0000150">
    <property type="term" value="F:DNA strand exchange activity"/>
    <property type="evidence" value="ECO:0007669"/>
    <property type="project" value="InterPro"/>
</dbReference>
<evidence type="ECO:0000259" key="3">
    <source>
        <dbReference type="PROSITE" id="PS51736"/>
    </source>
</evidence>
<evidence type="ECO:0000313" key="5">
    <source>
        <dbReference type="Proteomes" id="UP000253061"/>
    </source>
</evidence>
<keyword evidence="1" id="KW-0238">DNA-binding</keyword>
<proteinExistence type="predicted"/>
<dbReference type="EMBL" id="JPWB01000002">
    <property type="protein sequence ID" value="RCK24222.1"/>
    <property type="molecule type" value="Genomic_DNA"/>
</dbReference>
<evidence type="ECO:0000256" key="1">
    <source>
        <dbReference type="ARBA" id="ARBA00023125"/>
    </source>
</evidence>
<dbReference type="InterPro" id="IPR050639">
    <property type="entry name" value="SSR_resolvase"/>
</dbReference>
<protein>
    <submittedName>
        <fullName evidence="4">DNA invertase</fullName>
    </submittedName>
</protein>
<keyword evidence="2" id="KW-0233">DNA recombination</keyword>
<gene>
    <name evidence="4" type="ORF">TH6_05820</name>
</gene>
<dbReference type="PROSITE" id="PS51736">
    <property type="entry name" value="RECOMBINASES_3"/>
    <property type="match status" value="1"/>
</dbReference>
<dbReference type="InterPro" id="IPR006119">
    <property type="entry name" value="Resolv_N"/>
</dbReference>
<dbReference type="Gene3D" id="3.40.50.1390">
    <property type="entry name" value="Resolvase, N-terminal catalytic domain"/>
    <property type="match status" value="1"/>
</dbReference>
<dbReference type="GO" id="GO:0003677">
    <property type="term" value="F:DNA binding"/>
    <property type="evidence" value="ECO:0007669"/>
    <property type="project" value="UniProtKB-KW"/>
</dbReference>
<dbReference type="PANTHER" id="PTHR30461">
    <property type="entry name" value="DNA-INVERTASE FROM LAMBDOID PROPHAGE"/>
    <property type="match status" value="1"/>
</dbReference>
<reference evidence="4 5" key="1">
    <citation type="submission" date="2014-07" db="EMBL/GenBank/DDBJ databases">
        <title>Draft genome sequence of Thalassospira profundimaris R8-17.</title>
        <authorList>
            <person name="Lai Q."/>
            <person name="Shao Z."/>
        </authorList>
    </citation>
    <scope>NUCLEOTIDE SEQUENCE [LARGE SCALE GENOMIC DNA]</scope>
    <source>
        <strain evidence="4 5">R8-17</strain>
    </source>
</reference>
<sequence>MERYVIYKRVSTTDQGRSGLGLEAQARDLALYLETYSPEPFEVIAEYVDVQSGKDDDRPELTKAIDHAKRDKAVLLVAKLDRLSRKVSFISQLMEDKRLDFRVASMPSADKFQLHIYAALAEQERDFISQRTKAALKQAKLRGQKLGGLRDKTMKRNEALKAQADSRAHKLEGIVKPLREQGATLRDIAASLNAAGISTPRGGDWQAVQVKRLLERLQKK</sequence>
<dbReference type="Proteomes" id="UP000253061">
    <property type="component" value="Unassembled WGS sequence"/>
</dbReference>
<evidence type="ECO:0000313" key="4">
    <source>
        <dbReference type="EMBL" id="RCK24222.1"/>
    </source>
</evidence>
<dbReference type="CDD" id="cd00338">
    <property type="entry name" value="Ser_Recombinase"/>
    <property type="match status" value="1"/>
</dbReference>
<name>A0A367VIG3_9PROT</name>
<dbReference type="SMART" id="SM00857">
    <property type="entry name" value="Resolvase"/>
    <property type="match status" value="1"/>
</dbReference>
<dbReference type="RefSeq" id="WP_062957019.1">
    <property type="nucleotide sequence ID" value="NZ_JPWB01000002.1"/>
</dbReference>
<dbReference type="PANTHER" id="PTHR30461:SF2">
    <property type="entry name" value="SERINE RECOMBINASE PINE-RELATED"/>
    <property type="match status" value="1"/>
</dbReference>